<dbReference type="EMBL" id="JACGWV010000001">
    <property type="protein sequence ID" value="MBA8806329.1"/>
    <property type="molecule type" value="Genomic_DNA"/>
</dbReference>
<dbReference type="PROSITE" id="PS51733">
    <property type="entry name" value="BPL_LPL_CATALYTIC"/>
    <property type="match status" value="1"/>
</dbReference>
<name>A0A7W3J520_9MICO</name>
<dbReference type="Gene3D" id="3.30.930.10">
    <property type="entry name" value="Bira Bifunctional Protein, Domain 2"/>
    <property type="match status" value="1"/>
</dbReference>
<keyword evidence="8" id="KW-1185">Reference proteome</keyword>
<dbReference type="PANTHER" id="PTHR12835">
    <property type="entry name" value="BIOTIN PROTEIN LIGASE"/>
    <property type="match status" value="1"/>
</dbReference>
<dbReference type="Pfam" id="PF03099">
    <property type="entry name" value="BPL_LplA_LipB"/>
    <property type="match status" value="1"/>
</dbReference>
<dbReference type="InterPro" id="IPR045864">
    <property type="entry name" value="aa-tRNA-synth_II/BPL/LPL"/>
</dbReference>
<keyword evidence="3" id="KW-0067">ATP-binding</keyword>
<dbReference type="Proteomes" id="UP000540568">
    <property type="component" value="Unassembled WGS sequence"/>
</dbReference>
<dbReference type="InterPro" id="IPR008988">
    <property type="entry name" value="Transcriptional_repressor_C"/>
</dbReference>
<evidence type="ECO:0000256" key="2">
    <source>
        <dbReference type="ARBA" id="ARBA00022741"/>
    </source>
</evidence>
<evidence type="ECO:0000256" key="3">
    <source>
        <dbReference type="ARBA" id="ARBA00022840"/>
    </source>
</evidence>
<evidence type="ECO:0000256" key="1">
    <source>
        <dbReference type="ARBA" id="ARBA00022598"/>
    </source>
</evidence>
<reference evidence="7 8" key="1">
    <citation type="submission" date="2020-07" db="EMBL/GenBank/DDBJ databases">
        <title>Sequencing the genomes of 1000 actinobacteria strains.</title>
        <authorList>
            <person name="Klenk H.-P."/>
        </authorList>
    </citation>
    <scope>NUCLEOTIDE SEQUENCE [LARGE SCALE GENOMIC DNA]</scope>
    <source>
        <strain evidence="7 8">DSM 44121</strain>
    </source>
</reference>
<accession>A0A7W3J520</accession>
<dbReference type="SUPFAM" id="SSF50037">
    <property type="entry name" value="C-terminal domain of transcriptional repressors"/>
    <property type="match status" value="1"/>
</dbReference>
<keyword evidence="4" id="KW-0092">Biotin</keyword>
<feature type="domain" description="BPL/LPL catalytic" evidence="6">
    <location>
        <begin position="13"/>
        <end position="215"/>
    </location>
</feature>
<dbReference type="Pfam" id="PF02237">
    <property type="entry name" value="BPL_C"/>
    <property type="match status" value="1"/>
</dbReference>
<dbReference type="NCBIfam" id="TIGR00121">
    <property type="entry name" value="birA_ligase"/>
    <property type="match status" value="1"/>
</dbReference>
<dbReference type="AlphaFoldDB" id="A0A7W3J520"/>
<organism evidence="7 8">
    <name type="scientific">Promicromonospora sukumoe</name>
    <dbReference type="NCBI Taxonomy" id="88382"/>
    <lineage>
        <taxon>Bacteria</taxon>
        <taxon>Bacillati</taxon>
        <taxon>Actinomycetota</taxon>
        <taxon>Actinomycetes</taxon>
        <taxon>Micrococcales</taxon>
        <taxon>Promicromonosporaceae</taxon>
        <taxon>Promicromonospora</taxon>
    </lineage>
</organism>
<dbReference type="RefSeq" id="WP_182614076.1">
    <property type="nucleotide sequence ID" value="NZ_BAAATF010000012.1"/>
</dbReference>
<dbReference type="CDD" id="cd16442">
    <property type="entry name" value="BPL"/>
    <property type="match status" value="1"/>
</dbReference>
<sequence length="286" mass="29141">MHPSLSLDRLTVPGFARVDVVETSPSTNAELAAAVRADPAAWPAPSALVAEEQTAGRGRAGRTWETPPRASLTVSVLLRPRVPAEILGWLPLLAGLAVVRAVSDGGVTAAVKWPNDVLLPAADAVEGLGPYRKVAGILAEVVPEAPGAGSAGATGAGPAAPAVVLGIGLNVSQSAEELPVPTATSLALAGHPRPDRTDVLVHMLGELHAVVRRWEEADGDVTAAGLLDEYRAVSATLGTRVRAELAGGAGEVVGEAVGLDEAGALTIRTDAGEERTVTAGDVWHLR</sequence>
<evidence type="ECO:0000259" key="6">
    <source>
        <dbReference type="PROSITE" id="PS51733"/>
    </source>
</evidence>
<evidence type="ECO:0000313" key="7">
    <source>
        <dbReference type="EMBL" id="MBA8806329.1"/>
    </source>
</evidence>
<gene>
    <name evidence="7" type="ORF">FHX71_000271</name>
</gene>
<keyword evidence="2" id="KW-0547">Nucleotide-binding</keyword>
<proteinExistence type="predicted"/>
<evidence type="ECO:0000256" key="5">
    <source>
        <dbReference type="ARBA" id="ARBA00024227"/>
    </source>
</evidence>
<dbReference type="EC" id="6.3.4.15" evidence="5"/>
<dbReference type="GO" id="GO:0005524">
    <property type="term" value="F:ATP binding"/>
    <property type="evidence" value="ECO:0007669"/>
    <property type="project" value="UniProtKB-KW"/>
</dbReference>
<keyword evidence="1 7" id="KW-0436">Ligase</keyword>
<dbReference type="PANTHER" id="PTHR12835:SF5">
    <property type="entry name" value="BIOTIN--PROTEIN LIGASE"/>
    <property type="match status" value="1"/>
</dbReference>
<dbReference type="GO" id="GO:0005737">
    <property type="term" value="C:cytoplasm"/>
    <property type="evidence" value="ECO:0007669"/>
    <property type="project" value="TreeGrafter"/>
</dbReference>
<dbReference type="GO" id="GO:0004077">
    <property type="term" value="F:biotin--[biotin carboxyl-carrier protein] ligase activity"/>
    <property type="evidence" value="ECO:0007669"/>
    <property type="project" value="UniProtKB-EC"/>
</dbReference>
<comment type="caution">
    <text evidence="7">The sequence shown here is derived from an EMBL/GenBank/DDBJ whole genome shotgun (WGS) entry which is preliminary data.</text>
</comment>
<evidence type="ECO:0000313" key="8">
    <source>
        <dbReference type="Proteomes" id="UP000540568"/>
    </source>
</evidence>
<dbReference type="InterPro" id="IPR003142">
    <property type="entry name" value="BPL_C"/>
</dbReference>
<dbReference type="Gene3D" id="2.30.30.100">
    <property type="match status" value="1"/>
</dbReference>
<dbReference type="InterPro" id="IPR004143">
    <property type="entry name" value="BPL_LPL_catalytic"/>
</dbReference>
<evidence type="ECO:0000256" key="4">
    <source>
        <dbReference type="ARBA" id="ARBA00023267"/>
    </source>
</evidence>
<dbReference type="SUPFAM" id="SSF55681">
    <property type="entry name" value="Class II aaRS and biotin synthetases"/>
    <property type="match status" value="1"/>
</dbReference>
<protein>
    <recommendedName>
        <fullName evidence="5">biotin--[biotin carboxyl-carrier protein] ligase</fullName>
        <ecNumber evidence="5">6.3.4.15</ecNumber>
    </recommendedName>
</protein>
<dbReference type="InterPro" id="IPR004408">
    <property type="entry name" value="Biotin_CoA_COase_ligase"/>
</dbReference>